<sequence>HEDKRFRHIRVSVNPPRMGKDYNEKLLLVREQLQTSQHQRRPKEAAVSI</sequence>
<accession>K1RSQ6</accession>
<organism evidence="1">
    <name type="scientific">human gut metagenome</name>
    <dbReference type="NCBI Taxonomy" id="408170"/>
    <lineage>
        <taxon>unclassified sequences</taxon>
        <taxon>metagenomes</taxon>
        <taxon>organismal metagenomes</taxon>
    </lineage>
</organism>
<feature type="non-terminal residue" evidence="1">
    <location>
        <position position="1"/>
    </location>
</feature>
<dbReference type="EMBL" id="AJWZ01011631">
    <property type="protein sequence ID" value="EKC44540.1"/>
    <property type="molecule type" value="Genomic_DNA"/>
</dbReference>
<protein>
    <submittedName>
        <fullName evidence="1">Toprim domain protein</fullName>
    </submittedName>
</protein>
<name>K1RSQ6_9ZZZZ</name>
<reference evidence="1" key="1">
    <citation type="journal article" date="2013" name="Environ. Microbiol.">
        <title>Microbiota from the distal guts of lean and obese adolescents exhibit partial functional redundancy besides clear differences in community structure.</title>
        <authorList>
            <person name="Ferrer M."/>
            <person name="Ruiz A."/>
            <person name="Lanza F."/>
            <person name="Haange S.B."/>
            <person name="Oberbach A."/>
            <person name="Till H."/>
            <person name="Bargiela R."/>
            <person name="Campoy C."/>
            <person name="Segura M.T."/>
            <person name="Richter M."/>
            <person name="von Bergen M."/>
            <person name="Seifert J."/>
            <person name="Suarez A."/>
        </authorList>
    </citation>
    <scope>NUCLEOTIDE SEQUENCE</scope>
</reference>
<gene>
    <name evidence="1" type="ORF">OBE_17426</name>
</gene>
<comment type="caution">
    <text evidence="1">The sequence shown here is derived from an EMBL/GenBank/DDBJ whole genome shotgun (WGS) entry which is preliminary data.</text>
</comment>
<dbReference type="AlphaFoldDB" id="K1RSQ6"/>
<evidence type="ECO:0000313" key="1">
    <source>
        <dbReference type="EMBL" id="EKC44540.1"/>
    </source>
</evidence>
<proteinExistence type="predicted"/>